<dbReference type="AlphaFoldDB" id="A0A5E4Z0A8"/>
<dbReference type="Proteomes" id="UP000406256">
    <property type="component" value="Unassembled WGS sequence"/>
</dbReference>
<sequence length="96" mass="11124">MTSTTQFIADPDREQTIIAHTERFDGLLDHNAELRATRQFGDKEMRHVANIPGIVIEAYCFQTGISWPEFWSDQKHLKAILNDPQFSLFRIHPGRV</sequence>
<reference evidence="1 2" key="1">
    <citation type="submission" date="2019-08" db="EMBL/GenBank/DDBJ databases">
        <authorList>
            <person name="Peeters C."/>
        </authorList>
    </citation>
    <scope>NUCLEOTIDE SEQUENCE [LARGE SCALE GENOMIC DNA]</scope>
    <source>
        <strain evidence="1 2">LMG 31108</strain>
    </source>
</reference>
<proteinExistence type="predicted"/>
<evidence type="ECO:0000313" key="1">
    <source>
        <dbReference type="EMBL" id="VVE54526.1"/>
    </source>
</evidence>
<dbReference type="EMBL" id="CABPSB010000030">
    <property type="protein sequence ID" value="VVE54526.1"/>
    <property type="molecule type" value="Genomic_DNA"/>
</dbReference>
<name>A0A5E4Z0A8_9BURK</name>
<dbReference type="OrthoDB" id="8908724at2"/>
<accession>A0A5E4Z0A8</accession>
<evidence type="ECO:0000313" key="2">
    <source>
        <dbReference type="Proteomes" id="UP000406256"/>
    </source>
</evidence>
<protein>
    <submittedName>
        <fullName evidence="1">Uncharacterized protein</fullName>
    </submittedName>
</protein>
<gene>
    <name evidence="1" type="ORF">PAN31108_04937</name>
</gene>
<dbReference type="RefSeq" id="WP_150671394.1">
    <property type="nucleotide sequence ID" value="NZ_CABPSB010000030.1"/>
</dbReference>
<keyword evidence="2" id="KW-1185">Reference proteome</keyword>
<organism evidence="1 2">
    <name type="scientific">Pandoraea anhela</name>
    <dbReference type="NCBI Taxonomy" id="2508295"/>
    <lineage>
        <taxon>Bacteria</taxon>
        <taxon>Pseudomonadati</taxon>
        <taxon>Pseudomonadota</taxon>
        <taxon>Betaproteobacteria</taxon>
        <taxon>Burkholderiales</taxon>
        <taxon>Burkholderiaceae</taxon>
        <taxon>Pandoraea</taxon>
    </lineage>
</organism>